<evidence type="ECO:0000313" key="2">
    <source>
        <dbReference type="EMBL" id="KAK4494432.1"/>
    </source>
</evidence>
<protein>
    <recommendedName>
        <fullName evidence="1">AB hydrolase-1 domain-containing protein</fullName>
    </recommendedName>
</protein>
<dbReference type="PANTHER" id="PTHR37017:SF3">
    <property type="entry name" value="AB HYDROLASE-1 DOMAIN-CONTAINING PROTEIN"/>
    <property type="match status" value="1"/>
</dbReference>
<dbReference type="InterPro" id="IPR000073">
    <property type="entry name" value="AB_hydrolase_1"/>
</dbReference>
<sequence>MSGPTIVIVPGFWLGPKPYELLAEELKKAAPSIPEIVYAELASTGTKSPNAPTMQDDANGIRAVIKPLVEAGKKVVVIGHSSGAFLSAMATEDLEVGQKLAKSGGGVERFVFIAGGILPVGARHPPTDWEEKDGATFLPSPETKLFTDVDPSIAAKHCTPFIKSQPLMSDWNVECTYTGWDKVPSTYVLTEDDQTISPQVQEMCAGLAGSEVVRVKTGHMPMLADPRGLAGVVVKSIGLKE</sequence>
<proteinExistence type="predicted"/>
<name>A0ABR0DZ66_ZASCE</name>
<dbReference type="InterPro" id="IPR029058">
    <property type="entry name" value="AB_hydrolase_fold"/>
</dbReference>
<comment type="caution">
    <text evidence="2">The sequence shown here is derived from an EMBL/GenBank/DDBJ whole genome shotgun (WGS) entry which is preliminary data.</text>
</comment>
<evidence type="ECO:0000259" key="1">
    <source>
        <dbReference type="Pfam" id="PF12697"/>
    </source>
</evidence>
<dbReference type="Gene3D" id="3.40.50.1820">
    <property type="entry name" value="alpha/beta hydrolase"/>
    <property type="match status" value="1"/>
</dbReference>
<organism evidence="2 3">
    <name type="scientific">Zasmidium cellare</name>
    <name type="common">Wine cellar mold</name>
    <name type="synonym">Racodium cellare</name>
    <dbReference type="NCBI Taxonomy" id="395010"/>
    <lineage>
        <taxon>Eukaryota</taxon>
        <taxon>Fungi</taxon>
        <taxon>Dikarya</taxon>
        <taxon>Ascomycota</taxon>
        <taxon>Pezizomycotina</taxon>
        <taxon>Dothideomycetes</taxon>
        <taxon>Dothideomycetidae</taxon>
        <taxon>Mycosphaerellales</taxon>
        <taxon>Mycosphaerellaceae</taxon>
        <taxon>Zasmidium</taxon>
    </lineage>
</organism>
<feature type="domain" description="AB hydrolase-1" evidence="1">
    <location>
        <begin position="6"/>
        <end position="230"/>
    </location>
</feature>
<reference evidence="2 3" key="1">
    <citation type="journal article" date="2023" name="G3 (Bethesda)">
        <title>A chromosome-level genome assembly of Zasmidium syzygii isolated from banana leaves.</title>
        <authorList>
            <person name="van Westerhoven A.C."/>
            <person name="Mehrabi R."/>
            <person name="Talebi R."/>
            <person name="Steentjes M.B.F."/>
            <person name="Corcolon B."/>
            <person name="Chong P.A."/>
            <person name="Kema G.H.J."/>
            <person name="Seidl M.F."/>
        </authorList>
    </citation>
    <scope>NUCLEOTIDE SEQUENCE [LARGE SCALE GENOMIC DNA]</scope>
    <source>
        <strain evidence="2 3">P124</strain>
    </source>
</reference>
<dbReference type="PANTHER" id="PTHR37017">
    <property type="entry name" value="AB HYDROLASE-1 DOMAIN-CONTAINING PROTEIN-RELATED"/>
    <property type="match status" value="1"/>
</dbReference>
<evidence type="ECO:0000313" key="3">
    <source>
        <dbReference type="Proteomes" id="UP001305779"/>
    </source>
</evidence>
<accession>A0ABR0DZ66</accession>
<gene>
    <name evidence="2" type="ORF">PRZ48_014730</name>
</gene>
<keyword evidence="3" id="KW-1185">Reference proteome</keyword>
<dbReference type="EMBL" id="JAXOVC010000014">
    <property type="protein sequence ID" value="KAK4494432.1"/>
    <property type="molecule type" value="Genomic_DNA"/>
</dbReference>
<dbReference type="Proteomes" id="UP001305779">
    <property type="component" value="Unassembled WGS sequence"/>
</dbReference>
<dbReference type="SUPFAM" id="SSF53474">
    <property type="entry name" value="alpha/beta-Hydrolases"/>
    <property type="match status" value="1"/>
</dbReference>
<dbReference type="InterPro" id="IPR052897">
    <property type="entry name" value="Sec-Metab_Biosynth_Hydrolase"/>
</dbReference>
<dbReference type="Pfam" id="PF12697">
    <property type="entry name" value="Abhydrolase_6"/>
    <property type="match status" value="1"/>
</dbReference>